<dbReference type="EMBL" id="CP001804">
    <property type="protein sequence ID" value="ACY16733.1"/>
    <property type="molecule type" value="Genomic_DNA"/>
</dbReference>
<keyword evidence="1" id="KW-1133">Transmembrane helix</keyword>
<reference evidence="2 3" key="1">
    <citation type="journal article" date="2010" name="Stand. Genomic Sci.">
        <title>Complete genome sequence of Haliangium ochraceum type strain (SMP-2).</title>
        <authorList>
            <consortium name="US DOE Joint Genome Institute (JGI-PGF)"/>
            <person name="Ivanova N."/>
            <person name="Daum C."/>
            <person name="Lang E."/>
            <person name="Abt B."/>
            <person name="Kopitz M."/>
            <person name="Saunders E."/>
            <person name="Lapidus A."/>
            <person name="Lucas S."/>
            <person name="Glavina Del Rio T."/>
            <person name="Nolan M."/>
            <person name="Tice H."/>
            <person name="Copeland A."/>
            <person name="Cheng J.F."/>
            <person name="Chen F."/>
            <person name="Bruce D."/>
            <person name="Goodwin L."/>
            <person name="Pitluck S."/>
            <person name="Mavromatis K."/>
            <person name="Pati A."/>
            <person name="Mikhailova N."/>
            <person name="Chen A."/>
            <person name="Palaniappan K."/>
            <person name="Land M."/>
            <person name="Hauser L."/>
            <person name="Chang Y.J."/>
            <person name="Jeffries C.D."/>
            <person name="Detter J.C."/>
            <person name="Brettin T."/>
            <person name="Rohde M."/>
            <person name="Goker M."/>
            <person name="Bristow J."/>
            <person name="Markowitz V."/>
            <person name="Eisen J.A."/>
            <person name="Hugenholtz P."/>
            <person name="Kyrpides N.C."/>
            <person name="Klenk H.P."/>
        </authorList>
    </citation>
    <scope>NUCLEOTIDE SEQUENCE [LARGE SCALE GENOMIC DNA]</scope>
    <source>
        <strain evidence="3">DSM 14365 / CIP 107738 / JCM 11303 / AJ 13395 / SMP-2</strain>
    </source>
</reference>
<accession>D0LL13</accession>
<gene>
    <name evidence="2" type="ordered locus">Hoch_4236</name>
</gene>
<evidence type="ECO:0000256" key="1">
    <source>
        <dbReference type="SAM" id="Phobius"/>
    </source>
</evidence>
<dbReference type="STRING" id="502025.Hoch_4236"/>
<evidence type="ECO:0000313" key="3">
    <source>
        <dbReference type="Proteomes" id="UP000001880"/>
    </source>
</evidence>
<feature type="transmembrane region" description="Helical" evidence="1">
    <location>
        <begin position="182"/>
        <end position="204"/>
    </location>
</feature>
<dbReference type="RefSeq" id="WP_012829331.1">
    <property type="nucleotide sequence ID" value="NC_013440.1"/>
</dbReference>
<feature type="transmembrane region" description="Helical" evidence="1">
    <location>
        <begin position="49"/>
        <end position="72"/>
    </location>
</feature>
<proteinExistence type="predicted"/>
<sequence length="214" mass="23156">MLFAEEQARWLLVLHTGLATALVAASTHLVIWLLPAVRGTPRRVRAVRKFAWISAALYVATLVIGNMIYPVYKVRVRGAYLEQPAAVIDAYERHVAANREVLADHRALTGDAAGGEVPASPPPSEQALRIEAEDIPHQTVKIARWFDVKEHWVALGAALALGCAFILTRWDPHRHARAITRLVFLLALGAAGAAWLGAIIGVVVSSYRAVGGPG</sequence>
<dbReference type="KEGG" id="hoh:Hoch_4236"/>
<protein>
    <submittedName>
        <fullName evidence="2">Uncharacterized protein</fullName>
    </submittedName>
</protein>
<keyword evidence="3" id="KW-1185">Reference proteome</keyword>
<keyword evidence="1" id="KW-0472">Membrane</keyword>
<feature type="transmembrane region" description="Helical" evidence="1">
    <location>
        <begin position="12"/>
        <end position="37"/>
    </location>
</feature>
<name>D0LL13_HALO1</name>
<organism evidence="2 3">
    <name type="scientific">Haliangium ochraceum (strain DSM 14365 / JCM 11303 / SMP-2)</name>
    <dbReference type="NCBI Taxonomy" id="502025"/>
    <lineage>
        <taxon>Bacteria</taxon>
        <taxon>Pseudomonadati</taxon>
        <taxon>Myxococcota</taxon>
        <taxon>Polyangia</taxon>
        <taxon>Haliangiales</taxon>
        <taxon>Kofleriaceae</taxon>
        <taxon>Haliangium</taxon>
    </lineage>
</organism>
<dbReference type="Proteomes" id="UP000001880">
    <property type="component" value="Chromosome"/>
</dbReference>
<dbReference type="HOGENOM" id="CLU_1287344_0_0_7"/>
<dbReference type="AlphaFoldDB" id="D0LL13"/>
<feature type="transmembrane region" description="Helical" evidence="1">
    <location>
        <begin position="152"/>
        <end position="170"/>
    </location>
</feature>
<keyword evidence="1" id="KW-0812">Transmembrane</keyword>
<evidence type="ECO:0000313" key="2">
    <source>
        <dbReference type="EMBL" id="ACY16733.1"/>
    </source>
</evidence>